<keyword evidence="9" id="KW-1185">Reference proteome</keyword>
<dbReference type="InterPro" id="IPR013325">
    <property type="entry name" value="RNA_pol_sigma_r2"/>
</dbReference>
<keyword evidence="3" id="KW-0731">Sigma factor</keyword>
<reference evidence="9" key="1">
    <citation type="submission" date="2018-12" db="EMBL/GenBank/DDBJ databases">
        <title>Tengunoibacter tsumagoiensis gen. nov., sp. nov., Dictyobacter kobayashii sp. nov., D. alpinus sp. nov., and D. joshuensis sp. nov. and description of Dictyobacteraceae fam. nov. within the order Ktedonobacterales isolated from Tengu-no-mugimeshi.</title>
        <authorList>
            <person name="Wang C.M."/>
            <person name="Zheng Y."/>
            <person name="Sakai Y."/>
            <person name="Toyoda A."/>
            <person name="Minakuchi Y."/>
            <person name="Abe K."/>
            <person name="Yokota A."/>
            <person name="Yabe S."/>
        </authorList>
    </citation>
    <scope>NUCLEOTIDE SEQUENCE [LARGE SCALE GENOMIC DNA]</scope>
    <source>
        <strain evidence="9">S-27</strain>
    </source>
</reference>
<dbReference type="AlphaFoldDB" id="A0A401ZFS5"/>
<dbReference type="NCBIfam" id="TIGR02937">
    <property type="entry name" value="sigma70-ECF"/>
    <property type="match status" value="1"/>
</dbReference>
<dbReference type="PANTHER" id="PTHR43133">
    <property type="entry name" value="RNA POLYMERASE ECF-TYPE SIGMA FACTO"/>
    <property type="match status" value="1"/>
</dbReference>
<name>A0A401ZFS5_9CHLR</name>
<accession>A0A401ZFS5</accession>
<dbReference type="InterPro" id="IPR007627">
    <property type="entry name" value="RNA_pol_sigma70_r2"/>
</dbReference>
<dbReference type="InterPro" id="IPR013324">
    <property type="entry name" value="RNA_pol_sigma_r3/r4-like"/>
</dbReference>
<dbReference type="GO" id="GO:0016987">
    <property type="term" value="F:sigma factor activity"/>
    <property type="evidence" value="ECO:0007669"/>
    <property type="project" value="UniProtKB-KW"/>
</dbReference>
<dbReference type="PANTHER" id="PTHR43133:SF51">
    <property type="entry name" value="RNA POLYMERASE SIGMA FACTOR"/>
    <property type="match status" value="1"/>
</dbReference>
<dbReference type="Pfam" id="PF08281">
    <property type="entry name" value="Sigma70_r4_2"/>
    <property type="match status" value="1"/>
</dbReference>
<dbReference type="CDD" id="cd06171">
    <property type="entry name" value="Sigma70_r4"/>
    <property type="match status" value="1"/>
</dbReference>
<gene>
    <name evidence="8" type="ORF">KDAU_28670</name>
</gene>
<comment type="similarity">
    <text evidence="1">Belongs to the sigma-70 factor family. ECF subfamily.</text>
</comment>
<dbReference type="OrthoDB" id="158189at2"/>
<dbReference type="InterPro" id="IPR014284">
    <property type="entry name" value="RNA_pol_sigma-70_dom"/>
</dbReference>
<feature type="region of interest" description="Disordered" evidence="5">
    <location>
        <begin position="214"/>
        <end position="253"/>
    </location>
</feature>
<dbReference type="GO" id="GO:0006352">
    <property type="term" value="P:DNA-templated transcription initiation"/>
    <property type="evidence" value="ECO:0007669"/>
    <property type="project" value="InterPro"/>
</dbReference>
<evidence type="ECO:0000256" key="5">
    <source>
        <dbReference type="SAM" id="MobiDB-lite"/>
    </source>
</evidence>
<dbReference type="RefSeq" id="WP_160145856.1">
    <property type="nucleotide sequence ID" value="NZ_BIFQ01000001.1"/>
</dbReference>
<evidence type="ECO:0000313" key="8">
    <source>
        <dbReference type="EMBL" id="GCE05538.1"/>
    </source>
</evidence>
<feature type="compositionally biased region" description="Basic and acidic residues" evidence="5">
    <location>
        <begin position="223"/>
        <end position="234"/>
    </location>
</feature>
<keyword evidence="2" id="KW-0805">Transcription regulation</keyword>
<comment type="caution">
    <text evidence="8">The sequence shown here is derived from an EMBL/GenBank/DDBJ whole genome shotgun (WGS) entry which is preliminary data.</text>
</comment>
<dbReference type="Pfam" id="PF04542">
    <property type="entry name" value="Sigma70_r2"/>
    <property type="match status" value="1"/>
</dbReference>
<organism evidence="8 9">
    <name type="scientific">Dictyobacter aurantiacus</name>
    <dbReference type="NCBI Taxonomy" id="1936993"/>
    <lineage>
        <taxon>Bacteria</taxon>
        <taxon>Bacillati</taxon>
        <taxon>Chloroflexota</taxon>
        <taxon>Ktedonobacteria</taxon>
        <taxon>Ktedonobacterales</taxon>
        <taxon>Dictyobacteraceae</taxon>
        <taxon>Dictyobacter</taxon>
    </lineage>
</organism>
<keyword evidence="4" id="KW-0804">Transcription</keyword>
<dbReference type="Gene3D" id="1.10.10.10">
    <property type="entry name" value="Winged helix-like DNA-binding domain superfamily/Winged helix DNA-binding domain"/>
    <property type="match status" value="1"/>
</dbReference>
<dbReference type="EMBL" id="BIFQ01000001">
    <property type="protein sequence ID" value="GCE05538.1"/>
    <property type="molecule type" value="Genomic_DNA"/>
</dbReference>
<dbReference type="GO" id="GO:0003677">
    <property type="term" value="F:DNA binding"/>
    <property type="evidence" value="ECO:0007669"/>
    <property type="project" value="InterPro"/>
</dbReference>
<sequence>MDTIPAAQAVETLIHEYYKLVFHTIYGLTNNWEESQDLTQDTFHQALKGIDAARASSGGHFHAKAWLLRIALNTVRMQRRRRALFSFIPFSSMHEKRQQEGSERNVARDEMVQAQAAPVQPGGYGTANNEDPAEAIAEQDAVQRTMALLPEPLRICLLFSIVGGLSTAEIADMLDLKEAAVRQRLVRARKQFQQLYSQQSGEELVDAAPPLATSSLLQQQSDGQDRKQRNAPKDTHRRLSLANQAPSIGSGYA</sequence>
<dbReference type="Gene3D" id="1.10.1740.10">
    <property type="match status" value="1"/>
</dbReference>
<dbReference type="InterPro" id="IPR039425">
    <property type="entry name" value="RNA_pol_sigma-70-like"/>
</dbReference>
<evidence type="ECO:0000259" key="7">
    <source>
        <dbReference type="Pfam" id="PF08281"/>
    </source>
</evidence>
<dbReference type="SUPFAM" id="SSF88946">
    <property type="entry name" value="Sigma2 domain of RNA polymerase sigma factors"/>
    <property type="match status" value="1"/>
</dbReference>
<dbReference type="InterPro" id="IPR013249">
    <property type="entry name" value="RNA_pol_sigma70_r4_t2"/>
</dbReference>
<feature type="domain" description="RNA polymerase sigma factor 70 region 4 type 2" evidence="7">
    <location>
        <begin position="140"/>
        <end position="191"/>
    </location>
</feature>
<proteinExistence type="inferred from homology"/>
<feature type="domain" description="RNA polymerase sigma-70 region 2" evidence="6">
    <location>
        <begin position="13"/>
        <end position="83"/>
    </location>
</feature>
<evidence type="ECO:0000313" key="9">
    <source>
        <dbReference type="Proteomes" id="UP000287224"/>
    </source>
</evidence>
<evidence type="ECO:0000256" key="2">
    <source>
        <dbReference type="ARBA" id="ARBA00023015"/>
    </source>
</evidence>
<evidence type="ECO:0000259" key="6">
    <source>
        <dbReference type="Pfam" id="PF04542"/>
    </source>
</evidence>
<evidence type="ECO:0000256" key="1">
    <source>
        <dbReference type="ARBA" id="ARBA00010641"/>
    </source>
</evidence>
<dbReference type="SUPFAM" id="SSF88659">
    <property type="entry name" value="Sigma3 and sigma4 domains of RNA polymerase sigma factors"/>
    <property type="match status" value="1"/>
</dbReference>
<protein>
    <submittedName>
        <fullName evidence="8">RNA polymerase subunit sigma-24</fullName>
    </submittedName>
</protein>
<dbReference type="Proteomes" id="UP000287224">
    <property type="component" value="Unassembled WGS sequence"/>
</dbReference>
<dbReference type="InterPro" id="IPR036388">
    <property type="entry name" value="WH-like_DNA-bd_sf"/>
</dbReference>
<evidence type="ECO:0000256" key="3">
    <source>
        <dbReference type="ARBA" id="ARBA00023082"/>
    </source>
</evidence>
<evidence type="ECO:0000256" key="4">
    <source>
        <dbReference type="ARBA" id="ARBA00023163"/>
    </source>
</evidence>